<feature type="repeat" description="ANK" evidence="3">
    <location>
        <begin position="48"/>
        <end position="80"/>
    </location>
</feature>
<dbReference type="PANTHER" id="PTHR24124:SF7">
    <property type="entry name" value="NF-KAPPA-B INHIBITOR DELTA"/>
    <property type="match status" value="1"/>
</dbReference>
<dbReference type="GeneID" id="112548093"/>
<evidence type="ECO:0000313" key="6">
    <source>
        <dbReference type="RefSeq" id="XP_025048178.1"/>
    </source>
</evidence>
<evidence type="ECO:0000256" key="3">
    <source>
        <dbReference type="PROSITE-ProRule" id="PRU00023"/>
    </source>
</evidence>
<dbReference type="InParanoid" id="A0A3Q0FR70"/>
<dbReference type="PANTHER" id="PTHR24124">
    <property type="entry name" value="ANKYRIN REPEAT FAMILY A"/>
    <property type="match status" value="1"/>
</dbReference>
<gene>
    <name evidence="6" type="primary">LOC112548093</name>
</gene>
<sequence>MGPRLRAVLTPMSPRLLHLLAAQGLRAWAWAVAEVVKGVGGLEIREHQGKTPLLVAAAAAQAGIVGDLLVLGAEADAADQRGRTVLQAVMTSGIQVNVETRNFEG</sequence>
<dbReference type="GO" id="GO:0010468">
    <property type="term" value="P:regulation of gene expression"/>
    <property type="evidence" value="ECO:0007669"/>
    <property type="project" value="TreeGrafter"/>
</dbReference>
<dbReference type="Gene3D" id="1.25.40.20">
    <property type="entry name" value="Ankyrin repeat-containing domain"/>
    <property type="match status" value="1"/>
</dbReference>
<keyword evidence="2 3" id="KW-0040">ANK repeat</keyword>
<evidence type="ECO:0000256" key="4">
    <source>
        <dbReference type="SAM" id="SignalP"/>
    </source>
</evidence>
<accession>A0A3Q0FR70</accession>
<name>A0A3Q0FR70_ALLSI</name>
<organism evidence="5 6">
    <name type="scientific">Alligator sinensis</name>
    <name type="common">Chinese alligator</name>
    <dbReference type="NCBI Taxonomy" id="38654"/>
    <lineage>
        <taxon>Eukaryota</taxon>
        <taxon>Metazoa</taxon>
        <taxon>Chordata</taxon>
        <taxon>Craniata</taxon>
        <taxon>Vertebrata</taxon>
        <taxon>Euteleostomi</taxon>
        <taxon>Archelosauria</taxon>
        <taxon>Archosauria</taxon>
        <taxon>Crocodylia</taxon>
        <taxon>Alligatoridae</taxon>
        <taxon>Alligatorinae</taxon>
        <taxon>Alligator</taxon>
    </lineage>
</organism>
<feature type="chain" id="PRO_5018239411" evidence="4">
    <location>
        <begin position="28"/>
        <end position="105"/>
    </location>
</feature>
<dbReference type="PROSITE" id="PS50297">
    <property type="entry name" value="ANK_REP_REGION"/>
    <property type="match status" value="1"/>
</dbReference>
<dbReference type="InterPro" id="IPR036770">
    <property type="entry name" value="Ankyrin_rpt-contain_sf"/>
</dbReference>
<protein>
    <submittedName>
        <fullName evidence="6">NF-kappa-B inhibitor delta-like</fullName>
    </submittedName>
</protein>
<reference evidence="6" key="1">
    <citation type="submission" date="2025-08" db="UniProtKB">
        <authorList>
            <consortium name="RefSeq"/>
        </authorList>
    </citation>
    <scope>IDENTIFICATION</scope>
</reference>
<dbReference type="InterPro" id="IPR002110">
    <property type="entry name" value="Ankyrin_rpt"/>
</dbReference>
<keyword evidence="5" id="KW-1185">Reference proteome</keyword>
<keyword evidence="4" id="KW-0732">Signal</keyword>
<proteinExistence type="predicted"/>
<dbReference type="Proteomes" id="UP000189705">
    <property type="component" value="Unplaced"/>
</dbReference>
<dbReference type="GO" id="GO:0005634">
    <property type="term" value="C:nucleus"/>
    <property type="evidence" value="ECO:0007669"/>
    <property type="project" value="TreeGrafter"/>
</dbReference>
<dbReference type="KEGG" id="asn:112548093"/>
<evidence type="ECO:0000256" key="1">
    <source>
        <dbReference type="ARBA" id="ARBA00022737"/>
    </source>
</evidence>
<feature type="signal peptide" evidence="4">
    <location>
        <begin position="1"/>
        <end position="27"/>
    </location>
</feature>
<evidence type="ECO:0000313" key="5">
    <source>
        <dbReference type="Proteomes" id="UP000189705"/>
    </source>
</evidence>
<evidence type="ECO:0000256" key="2">
    <source>
        <dbReference type="ARBA" id="ARBA00023043"/>
    </source>
</evidence>
<keyword evidence="1" id="KW-0677">Repeat</keyword>
<dbReference type="SUPFAM" id="SSF48403">
    <property type="entry name" value="Ankyrin repeat"/>
    <property type="match status" value="1"/>
</dbReference>
<dbReference type="AlphaFoldDB" id="A0A3Q0FR70"/>
<dbReference type="RefSeq" id="XP_025048178.1">
    <property type="nucleotide sequence ID" value="XM_025192393.1"/>
</dbReference>
<dbReference type="PROSITE" id="PS50088">
    <property type="entry name" value="ANK_REPEAT"/>
    <property type="match status" value="1"/>
</dbReference>